<dbReference type="InterPro" id="IPR029044">
    <property type="entry name" value="Nucleotide-diphossugar_trans"/>
</dbReference>
<evidence type="ECO:0000313" key="2">
    <source>
        <dbReference type="EMBL" id="ASU34727.1"/>
    </source>
</evidence>
<sequence>MSMPVAISDVNTFTESNKISDFMIKKDLIVSICCITYNHEQFIAQAVDSFMMQKTDFKFEIVIGNDCSTDGTCGVLTMLQEKYPGFITVLPAEKNVGCHLNMVNTLKACKGKYIALCEGDDFWTDPFKLQKQVDFLNNNPEYIICCHYTRVIDMNDNTLYVHPSPKPLVYSYYDLLCGKQEETKTATVLYHNLPEVYELYNKPWYFNCYAGDKMLKLFATFATGRKIYVIPEVMSCYRNHTGGIWSMIRDDSRMEMVISDFNLITQKFDYHGIHKRKLLLLYIQRYILFELRRWRIGKIYNTVKYLI</sequence>
<dbReference type="AlphaFoldDB" id="A0A223NXY2"/>
<feature type="domain" description="Glycosyltransferase 2-like" evidence="1">
    <location>
        <begin position="31"/>
        <end position="163"/>
    </location>
</feature>
<gene>
    <name evidence="2" type="ORF">MuYL_2840</name>
</gene>
<dbReference type="GO" id="GO:0016758">
    <property type="term" value="F:hexosyltransferase activity"/>
    <property type="evidence" value="ECO:0007669"/>
    <property type="project" value="UniProtKB-ARBA"/>
</dbReference>
<dbReference type="PANTHER" id="PTHR22916">
    <property type="entry name" value="GLYCOSYLTRANSFERASE"/>
    <property type="match status" value="1"/>
</dbReference>
<evidence type="ECO:0000313" key="3">
    <source>
        <dbReference type="Proteomes" id="UP000215002"/>
    </source>
</evidence>
<accession>A0A223NXY2</accession>
<dbReference type="EMBL" id="CP022743">
    <property type="protein sequence ID" value="ASU34727.1"/>
    <property type="molecule type" value="Genomic_DNA"/>
</dbReference>
<keyword evidence="3" id="KW-1185">Reference proteome</keyword>
<evidence type="ECO:0000259" key="1">
    <source>
        <dbReference type="Pfam" id="PF00535"/>
    </source>
</evidence>
<dbReference type="PANTHER" id="PTHR22916:SF3">
    <property type="entry name" value="UDP-GLCNAC:BETAGAL BETA-1,3-N-ACETYLGLUCOSAMINYLTRANSFERASE-LIKE PROTEIN 1"/>
    <property type="match status" value="1"/>
</dbReference>
<reference evidence="2 3" key="1">
    <citation type="submission" date="2017-08" db="EMBL/GenBank/DDBJ databases">
        <title>Complete genome sequence of Mucilaginibacter sp. strain BJC16-A31.</title>
        <authorList>
            <consortium name="Henan University of Science and Technology"/>
            <person name="You X."/>
        </authorList>
    </citation>
    <scope>NUCLEOTIDE SEQUENCE [LARGE SCALE GENOMIC DNA]</scope>
    <source>
        <strain evidence="2 3">BJC16-A31</strain>
    </source>
</reference>
<dbReference type="KEGG" id="muc:MuYL_2840"/>
<dbReference type="Gene3D" id="3.90.550.10">
    <property type="entry name" value="Spore Coat Polysaccharide Biosynthesis Protein SpsA, Chain A"/>
    <property type="match status" value="1"/>
</dbReference>
<organism evidence="2 3">
    <name type="scientific">Mucilaginibacter xinganensis</name>
    <dbReference type="NCBI Taxonomy" id="1234841"/>
    <lineage>
        <taxon>Bacteria</taxon>
        <taxon>Pseudomonadati</taxon>
        <taxon>Bacteroidota</taxon>
        <taxon>Sphingobacteriia</taxon>
        <taxon>Sphingobacteriales</taxon>
        <taxon>Sphingobacteriaceae</taxon>
        <taxon>Mucilaginibacter</taxon>
    </lineage>
</organism>
<dbReference type="Pfam" id="PF00535">
    <property type="entry name" value="Glycos_transf_2"/>
    <property type="match status" value="1"/>
</dbReference>
<proteinExistence type="predicted"/>
<keyword evidence="2" id="KW-0808">Transferase</keyword>
<dbReference type="Proteomes" id="UP000215002">
    <property type="component" value="Chromosome"/>
</dbReference>
<protein>
    <submittedName>
        <fullName evidence="2">Glycosyltransferase involved in cell wall bisynthesis</fullName>
    </submittedName>
</protein>
<name>A0A223NXY2_9SPHI</name>
<dbReference type="SUPFAM" id="SSF53448">
    <property type="entry name" value="Nucleotide-diphospho-sugar transferases"/>
    <property type="match status" value="1"/>
</dbReference>
<dbReference type="InterPro" id="IPR001173">
    <property type="entry name" value="Glyco_trans_2-like"/>
</dbReference>